<evidence type="ECO:0000256" key="2">
    <source>
        <dbReference type="SAM" id="MobiDB-lite"/>
    </source>
</evidence>
<dbReference type="OrthoDB" id="2333384at2759"/>
<sequence>MGKLQVFEVLLAGNQEVFKPGDVVQGEARIVVSEDKGDIRGIQIKCVGKSYTHWTESEGSGDNRRTVSYTTNHEYFRQEITLQGAGADNTTADRIKLTAGEHRFPFQFQIPNISLPPPFEASYGYVRYYVKINIDRPWKFDHHTQRLFSIFTVKDLNYEYNVLVPQSHQVEKTVCCLCCASGPIVLKGMIDKRGYVPGEYIFISLDLNNNSSRRIIDITAKLQQRGHFTAQRHGTGRTHTRQAVKTVAELKLAGCEAMGSVNYDRLKMLIPPIPPCAYENCPNIKLEYYVEIEGDVAGTPMDAEVKLPLVIGTIPAFQHTIKDPSQNPYAVQPIAGQPGAPPGGQPGFPPQGQPGYPPQGQQGYPPPGQPGVPPPGQGYPPPGAPPPGQGYPPPGAPPPGQGYPPPGAPQPGQQGYPPPGQPGMPPPGQGYPLPGQAGPPPPGPEGYPPPGQPGMPGGVSGEEGLAPPPTYTAAVGGPQEVSGEKGSFGSVLYAPQYPYYDPDTLYASMGIPVGATTSSADGGQPPPTVMQPMSIQQPPHQT</sequence>
<organism evidence="4 5">
    <name type="scientific">Strongylocentrotus purpuratus</name>
    <name type="common">Purple sea urchin</name>
    <dbReference type="NCBI Taxonomy" id="7668"/>
    <lineage>
        <taxon>Eukaryota</taxon>
        <taxon>Metazoa</taxon>
        <taxon>Echinodermata</taxon>
        <taxon>Eleutherozoa</taxon>
        <taxon>Echinozoa</taxon>
        <taxon>Echinoidea</taxon>
        <taxon>Euechinoidea</taxon>
        <taxon>Echinacea</taxon>
        <taxon>Camarodonta</taxon>
        <taxon>Echinidea</taxon>
        <taxon>Strongylocentrotidae</taxon>
        <taxon>Strongylocentrotus</taxon>
    </lineage>
</organism>
<name>A0A7M7N4M2_STRPU</name>
<dbReference type="InParanoid" id="A0A7M7N4M2"/>
<dbReference type="PANTHER" id="PTHR11188">
    <property type="entry name" value="ARRESTIN DOMAIN CONTAINING PROTEIN"/>
    <property type="match status" value="1"/>
</dbReference>
<dbReference type="SUPFAM" id="SSF81296">
    <property type="entry name" value="E set domains"/>
    <property type="match status" value="2"/>
</dbReference>
<dbReference type="InterPro" id="IPR011021">
    <property type="entry name" value="Arrestin-like_N"/>
</dbReference>
<feature type="compositionally biased region" description="Pro residues" evidence="2">
    <location>
        <begin position="364"/>
        <end position="409"/>
    </location>
</feature>
<dbReference type="Gene3D" id="2.60.40.640">
    <property type="match status" value="2"/>
</dbReference>
<dbReference type="GO" id="GO:0005737">
    <property type="term" value="C:cytoplasm"/>
    <property type="evidence" value="ECO:0000318"/>
    <property type="project" value="GO_Central"/>
</dbReference>
<keyword evidence="5" id="KW-1185">Reference proteome</keyword>
<reference evidence="5" key="1">
    <citation type="submission" date="2015-02" db="EMBL/GenBank/DDBJ databases">
        <title>Genome sequencing for Strongylocentrotus purpuratus.</title>
        <authorList>
            <person name="Murali S."/>
            <person name="Liu Y."/>
            <person name="Vee V."/>
            <person name="English A."/>
            <person name="Wang M."/>
            <person name="Skinner E."/>
            <person name="Han Y."/>
            <person name="Muzny D.M."/>
            <person name="Worley K.C."/>
            <person name="Gibbs R.A."/>
        </authorList>
    </citation>
    <scope>NUCLEOTIDE SEQUENCE</scope>
</reference>
<dbReference type="InterPro" id="IPR014756">
    <property type="entry name" value="Ig_E-set"/>
</dbReference>
<feature type="region of interest" description="Disordered" evidence="2">
    <location>
        <begin position="322"/>
        <end position="490"/>
    </location>
</feature>
<evidence type="ECO:0000313" key="4">
    <source>
        <dbReference type="EnsemblMetazoa" id="XP_030831183"/>
    </source>
</evidence>
<reference evidence="4" key="2">
    <citation type="submission" date="2021-01" db="UniProtKB">
        <authorList>
            <consortium name="EnsemblMetazoa"/>
        </authorList>
    </citation>
    <scope>IDENTIFICATION</scope>
</reference>
<feature type="region of interest" description="Disordered" evidence="2">
    <location>
        <begin position="516"/>
        <end position="542"/>
    </location>
</feature>
<dbReference type="SMART" id="SM01017">
    <property type="entry name" value="Arrestin_C"/>
    <property type="match status" value="1"/>
</dbReference>
<protein>
    <recommendedName>
        <fullName evidence="3">Arrestin C-terminal-like domain-containing protein</fullName>
    </recommendedName>
</protein>
<evidence type="ECO:0000259" key="3">
    <source>
        <dbReference type="SMART" id="SM01017"/>
    </source>
</evidence>
<dbReference type="PANTHER" id="PTHR11188:SF176">
    <property type="entry name" value="ARRESTIN DOMAIN-CONTAINING PROTEIN 1"/>
    <property type="match status" value="1"/>
</dbReference>
<accession>A0A7M7N4M2</accession>
<proteinExistence type="inferred from homology"/>
<dbReference type="GO" id="GO:0015031">
    <property type="term" value="P:protein transport"/>
    <property type="evidence" value="ECO:0000318"/>
    <property type="project" value="GO_Central"/>
</dbReference>
<evidence type="ECO:0000256" key="1">
    <source>
        <dbReference type="ARBA" id="ARBA00005298"/>
    </source>
</evidence>
<dbReference type="RefSeq" id="XP_030831183.1">
    <property type="nucleotide sequence ID" value="XM_030975323.1"/>
</dbReference>
<dbReference type="InterPro" id="IPR011022">
    <property type="entry name" value="Arrestin_C-like"/>
</dbReference>
<feature type="domain" description="Arrestin C-terminal-like" evidence="3">
    <location>
        <begin position="180"/>
        <end position="316"/>
    </location>
</feature>
<feature type="compositionally biased region" description="Pro residues" evidence="2">
    <location>
        <begin position="437"/>
        <end position="453"/>
    </location>
</feature>
<feature type="compositionally biased region" description="Pro residues" evidence="2">
    <location>
        <begin position="339"/>
        <end position="357"/>
    </location>
</feature>
<dbReference type="AlphaFoldDB" id="A0A7M7N4M2"/>
<comment type="similarity">
    <text evidence="1">Belongs to the arrestin family.</text>
</comment>
<feature type="compositionally biased region" description="Polar residues" evidence="2">
    <location>
        <begin position="531"/>
        <end position="542"/>
    </location>
</feature>
<dbReference type="InterPro" id="IPR050357">
    <property type="entry name" value="Arrestin_domain-protein"/>
</dbReference>
<evidence type="ECO:0000313" key="5">
    <source>
        <dbReference type="Proteomes" id="UP000007110"/>
    </source>
</evidence>
<dbReference type="GeneID" id="593090"/>
<dbReference type="OMA" id="HWTESEG"/>
<dbReference type="Pfam" id="PF02752">
    <property type="entry name" value="Arrestin_C"/>
    <property type="match status" value="1"/>
</dbReference>
<feature type="compositionally biased region" description="Pro residues" evidence="2">
    <location>
        <begin position="416"/>
        <end position="429"/>
    </location>
</feature>
<dbReference type="Proteomes" id="UP000007110">
    <property type="component" value="Unassembled WGS sequence"/>
</dbReference>
<dbReference type="EnsemblMetazoa" id="XM_030975323">
    <property type="protein sequence ID" value="XP_030831183"/>
    <property type="gene ID" value="LOC593090"/>
</dbReference>
<dbReference type="KEGG" id="spu:593090"/>
<dbReference type="Pfam" id="PF00339">
    <property type="entry name" value="Arrestin_N"/>
    <property type="match status" value="1"/>
</dbReference>
<dbReference type="InterPro" id="IPR014752">
    <property type="entry name" value="Arrestin-like_C"/>
</dbReference>